<dbReference type="Pfam" id="PF00122">
    <property type="entry name" value="E1-E2_ATPase"/>
    <property type="match status" value="1"/>
</dbReference>
<dbReference type="PANTHER" id="PTHR46594">
    <property type="entry name" value="P-TYPE CATION-TRANSPORTING ATPASE"/>
    <property type="match status" value="1"/>
</dbReference>
<evidence type="ECO:0000256" key="1">
    <source>
        <dbReference type="ARBA" id="ARBA00004166"/>
    </source>
</evidence>
<evidence type="ECO:0000256" key="13">
    <source>
        <dbReference type="ARBA" id="ARBA00022840"/>
    </source>
</evidence>
<dbReference type="InterPro" id="IPR044492">
    <property type="entry name" value="P_typ_ATPase_HD_dom"/>
</dbReference>
<dbReference type="Gene3D" id="3.40.1110.10">
    <property type="entry name" value="Calcium-transporting ATPase, cytoplasmic domain N"/>
    <property type="match status" value="1"/>
</dbReference>
<keyword evidence="11" id="KW-0967">Endosome</keyword>
<name>A0A8U7NSY8_CORMO</name>
<evidence type="ECO:0000256" key="14">
    <source>
        <dbReference type="ARBA" id="ARBA00022842"/>
    </source>
</evidence>
<dbReference type="Gene3D" id="2.70.150.10">
    <property type="entry name" value="Calcium-transporting ATPase, cytoplasmic transduction domain A"/>
    <property type="match status" value="1"/>
</dbReference>
<dbReference type="InterPro" id="IPR018303">
    <property type="entry name" value="ATPase_P-typ_P_site"/>
</dbReference>
<keyword evidence="17" id="KW-0186">Copper</keyword>
<dbReference type="CDD" id="cd02094">
    <property type="entry name" value="P-type_ATPase_Cu-like"/>
    <property type="match status" value="1"/>
</dbReference>
<feature type="transmembrane region" description="Helical" evidence="25">
    <location>
        <begin position="645"/>
        <end position="664"/>
    </location>
</feature>
<dbReference type="InterPro" id="IPR006121">
    <property type="entry name" value="HMA_dom"/>
</dbReference>
<dbReference type="SFLD" id="SFLDG00002">
    <property type="entry name" value="C1.7:_P-type_atpase_like"/>
    <property type="match status" value="1"/>
</dbReference>
<dbReference type="PROSITE" id="PS00154">
    <property type="entry name" value="ATPASE_E1_E2"/>
    <property type="match status" value="1"/>
</dbReference>
<dbReference type="GO" id="GO:0005507">
    <property type="term" value="F:copper ion binding"/>
    <property type="evidence" value="ECO:0007669"/>
    <property type="project" value="InterPro"/>
</dbReference>
<dbReference type="Gene3D" id="3.30.70.100">
    <property type="match status" value="6"/>
</dbReference>
<evidence type="ECO:0000256" key="24">
    <source>
        <dbReference type="ARBA" id="ARBA00083608"/>
    </source>
</evidence>
<dbReference type="GO" id="GO:0005524">
    <property type="term" value="F:ATP binding"/>
    <property type="evidence" value="ECO:0007669"/>
    <property type="project" value="UniProtKB-UniRule"/>
</dbReference>
<dbReference type="InterPro" id="IPR036163">
    <property type="entry name" value="HMA_dom_sf"/>
</dbReference>
<dbReference type="SFLD" id="SFLDF00027">
    <property type="entry name" value="p-type_atpase"/>
    <property type="match status" value="1"/>
</dbReference>
<dbReference type="SUPFAM" id="SSF81653">
    <property type="entry name" value="Calcium ATPase, transduction domain A"/>
    <property type="match status" value="1"/>
</dbReference>
<keyword evidence="9" id="KW-0677">Repeat</keyword>
<dbReference type="EC" id="7.2.2.8" evidence="4"/>
<evidence type="ECO:0000256" key="15">
    <source>
        <dbReference type="ARBA" id="ARBA00022967"/>
    </source>
</evidence>
<dbReference type="PRINTS" id="PR00942">
    <property type="entry name" value="CUATPASEI"/>
</dbReference>
<keyword evidence="28" id="KW-1185">Reference proteome</keyword>
<evidence type="ECO:0000256" key="23">
    <source>
        <dbReference type="ARBA" id="ARBA00074947"/>
    </source>
</evidence>
<evidence type="ECO:0000313" key="27">
    <source>
        <dbReference type="Ensembl" id="ENSCMUP00000029618.1"/>
    </source>
</evidence>
<dbReference type="InterPro" id="IPR008250">
    <property type="entry name" value="ATPase_P-typ_transduc_dom_A_sf"/>
</dbReference>
<feature type="transmembrane region" description="Helical" evidence="25">
    <location>
        <begin position="1243"/>
        <end position="1265"/>
    </location>
</feature>
<dbReference type="Pfam" id="PF00403">
    <property type="entry name" value="HMA"/>
    <property type="match status" value="6"/>
</dbReference>
<evidence type="ECO:0000256" key="8">
    <source>
        <dbReference type="ARBA" id="ARBA00022723"/>
    </source>
</evidence>
<keyword evidence="15" id="KW-1278">Translocase</keyword>
<evidence type="ECO:0000256" key="6">
    <source>
        <dbReference type="ARBA" id="ARBA00022553"/>
    </source>
</evidence>
<accession>A0A8U7NSY8</accession>
<dbReference type="SUPFAM" id="SSF56784">
    <property type="entry name" value="HAD-like"/>
    <property type="match status" value="1"/>
</dbReference>
<dbReference type="FunFam" id="3.30.70.100:FF:000009">
    <property type="entry name" value="ATPase copper transporting beta"/>
    <property type="match status" value="1"/>
</dbReference>
<dbReference type="Ensembl" id="ENSCMUT00000037796.1">
    <property type="protein sequence ID" value="ENSCMUP00000029618.1"/>
    <property type="gene ID" value="ENSCMUG00000007675.2"/>
</dbReference>
<organism evidence="27 28">
    <name type="scientific">Corvus moneduloides</name>
    <name type="common">New Caledonian crow</name>
    <dbReference type="NCBI Taxonomy" id="1196302"/>
    <lineage>
        <taxon>Eukaryota</taxon>
        <taxon>Metazoa</taxon>
        <taxon>Chordata</taxon>
        <taxon>Craniata</taxon>
        <taxon>Vertebrata</taxon>
        <taxon>Euteleostomi</taxon>
        <taxon>Archelosauria</taxon>
        <taxon>Archosauria</taxon>
        <taxon>Dinosauria</taxon>
        <taxon>Saurischia</taxon>
        <taxon>Theropoda</taxon>
        <taxon>Coelurosauria</taxon>
        <taxon>Aves</taxon>
        <taxon>Neognathae</taxon>
        <taxon>Neoaves</taxon>
        <taxon>Telluraves</taxon>
        <taxon>Australaves</taxon>
        <taxon>Passeriformes</taxon>
        <taxon>Corvoidea</taxon>
        <taxon>Corvidae</taxon>
        <taxon>Corvus</taxon>
    </lineage>
</organism>
<dbReference type="NCBIfam" id="TIGR01525">
    <property type="entry name" value="ATPase-IB_hvy"/>
    <property type="match status" value="1"/>
</dbReference>
<dbReference type="SUPFAM" id="SSF55008">
    <property type="entry name" value="HMA, heavy metal-associated domain"/>
    <property type="match status" value="6"/>
</dbReference>
<dbReference type="InterPro" id="IPR023299">
    <property type="entry name" value="ATPase_P-typ_cyto_dom_N"/>
</dbReference>
<evidence type="ECO:0000256" key="22">
    <source>
        <dbReference type="ARBA" id="ARBA00065683"/>
    </source>
</evidence>
<evidence type="ECO:0000256" key="10">
    <source>
        <dbReference type="ARBA" id="ARBA00022741"/>
    </source>
</evidence>
<dbReference type="NCBIfam" id="TIGR01494">
    <property type="entry name" value="ATPase_P-type"/>
    <property type="match status" value="1"/>
</dbReference>
<keyword evidence="8 25" id="KW-0479">Metal-binding</keyword>
<dbReference type="InterPro" id="IPR023214">
    <property type="entry name" value="HAD_sf"/>
</dbReference>
<dbReference type="SUPFAM" id="SSF81665">
    <property type="entry name" value="Calcium ATPase, transmembrane domain M"/>
    <property type="match status" value="1"/>
</dbReference>
<evidence type="ECO:0000256" key="11">
    <source>
        <dbReference type="ARBA" id="ARBA00022753"/>
    </source>
</evidence>
<proteinExistence type="inferred from homology"/>
<keyword evidence="14" id="KW-0460">Magnesium</keyword>
<dbReference type="GO" id="GO:0016887">
    <property type="term" value="F:ATP hydrolysis activity"/>
    <property type="evidence" value="ECO:0007669"/>
    <property type="project" value="InterPro"/>
</dbReference>
<feature type="region of interest" description="Disordered" evidence="26">
    <location>
        <begin position="434"/>
        <end position="473"/>
    </location>
</feature>
<comment type="similarity">
    <text evidence="3 25">Belongs to the cation transport ATPase (P-type) (TC 3.A.3) family. Type IB subfamily.</text>
</comment>
<dbReference type="GO" id="GO:0140581">
    <property type="term" value="F:P-type monovalent copper transporter activity"/>
    <property type="evidence" value="ECO:0007669"/>
    <property type="project" value="UniProtKB-EC"/>
</dbReference>
<keyword evidence="18" id="KW-0333">Golgi apparatus</keyword>
<dbReference type="Pfam" id="PF00702">
    <property type="entry name" value="Hydrolase"/>
    <property type="match status" value="1"/>
</dbReference>
<feature type="transmembrane region" description="Helical" evidence="25">
    <location>
        <begin position="879"/>
        <end position="903"/>
    </location>
</feature>
<evidence type="ECO:0000256" key="16">
    <source>
        <dbReference type="ARBA" id="ARBA00022989"/>
    </source>
</evidence>
<keyword evidence="5" id="KW-0813">Transport</keyword>
<evidence type="ECO:0000256" key="18">
    <source>
        <dbReference type="ARBA" id="ARBA00023034"/>
    </source>
</evidence>
<keyword evidence="16 25" id="KW-1133">Transmembrane helix</keyword>
<keyword evidence="19" id="KW-0406">Ion transport</keyword>
<dbReference type="InterPro" id="IPR059000">
    <property type="entry name" value="ATPase_P-type_domA"/>
</dbReference>
<keyword evidence="20 25" id="KW-0472">Membrane</keyword>
<dbReference type="FunFam" id="2.70.150.10:FF:000002">
    <property type="entry name" value="Copper-transporting ATPase 1, putative"/>
    <property type="match status" value="1"/>
</dbReference>
<evidence type="ECO:0000256" key="20">
    <source>
        <dbReference type="ARBA" id="ARBA00023136"/>
    </source>
</evidence>
<dbReference type="PROSITE" id="PS01047">
    <property type="entry name" value="HMA_1"/>
    <property type="match status" value="6"/>
</dbReference>
<dbReference type="InterPro" id="IPR017969">
    <property type="entry name" value="Heavy-metal-associated_CS"/>
</dbReference>
<dbReference type="GO" id="GO:0016020">
    <property type="term" value="C:membrane"/>
    <property type="evidence" value="ECO:0007669"/>
    <property type="project" value="UniProtKB-SubCell"/>
</dbReference>
<comment type="subunit">
    <text evidence="22">Monomer. Interacts with COMMD1/MURR1. Interacts with DCTN4, in a copper-dependent manner. Interacts with ATOX1. Interacts (via C-terminus) with ZBTB16/PLZF.</text>
</comment>
<evidence type="ECO:0000313" key="28">
    <source>
        <dbReference type="Proteomes" id="UP000694553"/>
    </source>
</evidence>
<dbReference type="SFLD" id="SFLDS00003">
    <property type="entry name" value="Haloacid_Dehalogenase"/>
    <property type="match status" value="1"/>
</dbReference>
<reference evidence="28" key="1">
    <citation type="submission" date="2019-10" db="EMBL/GenBank/DDBJ databases">
        <title>Corvus moneduloides (New Caledonian crow) genome, bCorMon1, primary haplotype.</title>
        <authorList>
            <person name="Rutz C."/>
            <person name="Fungtammasan C."/>
            <person name="Mountcastle J."/>
            <person name="Formenti G."/>
            <person name="Chow W."/>
            <person name="Howe K."/>
            <person name="Steele M.P."/>
            <person name="Fernandes J."/>
            <person name="Gilbert M.T.P."/>
            <person name="Fedrigo O."/>
            <person name="Jarvis E.D."/>
            <person name="Gemmell N."/>
        </authorList>
    </citation>
    <scope>NUCLEOTIDE SEQUENCE [LARGE SCALE GENOMIC DNA]</scope>
</reference>
<dbReference type="FunFam" id="3.40.1110.10:FF:000015">
    <property type="entry name" value="ATPase copper transporting beta"/>
    <property type="match status" value="1"/>
</dbReference>
<feature type="transmembrane region" description="Helical" evidence="25">
    <location>
        <begin position="679"/>
        <end position="699"/>
    </location>
</feature>
<dbReference type="GO" id="GO:0005802">
    <property type="term" value="C:trans-Golgi network"/>
    <property type="evidence" value="ECO:0007669"/>
    <property type="project" value="UniProtKB-ARBA"/>
</dbReference>
<keyword evidence="6" id="KW-0597">Phosphoprotein</keyword>
<dbReference type="Gene3D" id="3.40.50.1000">
    <property type="entry name" value="HAD superfamily/HAD-like"/>
    <property type="match status" value="1"/>
</dbReference>
<keyword evidence="12" id="KW-0187">Copper transport</keyword>
<dbReference type="FunFam" id="3.40.50.1000:FF:000092">
    <property type="entry name" value="copper-transporting ATPase 1 isoform X2"/>
    <property type="match status" value="1"/>
</dbReference>
<dbReference type="PROSITE" id="PS50846">
    <property type="entry name" value="HMA_2"/>
    <property type="match status" value="6"/>
</dbReference>
<dbReference type="InterPro" id="IPR006122">
    <property type="entry name" value="HMA_Cu_ion-bd"/>
</dbReference>
<gene>
    <name evidence="27" type="primary">ATP7B</name>
</gene>
<evidence type="ECO:0000256" key="25">
    <source>
        <dbReference type="RuleBase" id="RU362081"/>
    </source>
</evidence>
<evidence type="ECO:0000256" key="9">
    <source>
        <dbReference type="ARBA" id="ARBA00022737"/>
    </source>
</evidence>
<evidence type="ECO:0000256" key="2">
    <source>
        <dbReference type="ARBA" id="ARBA00004603"/>
    </source>
</evidence>
<feature type="transmembrane region" description="Helical" evidence="25">
    <location>
        <begin position="836"/>
        <end position="859"/>
    </location>
</feature>
<keyword evidence="13 25" id="KW-0067">ATP-binding</keyword>
<dbReference type="CDD" id="cd00371">
    <property type="entry name" value="HMA"/>
    <property type="match status" value="6"/>
</dbReference>
<sequence length="1380" mass="147734">MPGTVFSGRNLRSFIYTALSNTDSPPDCELKPTMKHNFAFDNMGYEESSETMPSPPSQEHSVVVNIVGMTCQSCVQSIEGQISKVKGILRIKVSLEQNHAVIKYLQSEISPEQICQEILDMGFDANIAEDKLTTATVNLPSLKEAVVKLRVEGMTCQSCVTSIEGKIRKLHGVAKIKVSLDNQEAIVAYHPYIIQPDDLKRHISDLGYDCTIKSKSAPLKLGALDLQRLQNANPRETPASLKSDGLDPLVTEVGSTATVTLQIEGMHCKSCIRNIEGNISDLPGIKSIKVSLEHKCAVVQYTPDFITLSALQQAIESLPPGNFKVTLHNGSEAGKAASPSGAFTYDLIRQPPQGTTLTAVIKIDGMTCNSCVQSIEGAISQRQGVQHVAVSLAGSTGTIHYDPAVTSGEELRAAIEDMGFDASVLTDTATGEHRCQPDASKAAVKPGAPEPPHQGCASDALPDSPHLDGSNRLSGATEEKCVLQITGMTCASCVSTIERNLQKEDGIVSVLVALMAGKAEIKYKPELIQPLEIAQLIQNLGFEATVMEDNAETEGQVELLITGMTCASCVHNIESKLMRTNGIFSASVALATSKAHIQFDPEIIGPRDIIKVIKEIGFHASVAKRAPNAHNLDHKKEIQQWRKSFLYSLVFGIPVVVIMIYMQIPNGGDRGSKVLERNLIPGLSILNLLFFILCTFVQGKTSEALAKLMSLQATEATVVTLGPDHSIVREEQVPVELVQRGDVIKVVPGGKFPVDGKVIEGSSMADESLITGEPMPVIKKPGSTVIAGSINAHGSLLVNATHVGSDTTLAQIVKLVEEAQMSKAPIQQLADKFSGYFVPFIIIISTVTLIAWTTIGFVNFDIIKKYFPNQSKNISKAEIILRFAFQTSITVLSIACPCSLGLATPTAVMVGTGVAAQNGILIKGGKPLEMAHQIKTVMFDKTGTITCGVPKVMRVLLMGDTAMLPLKKVLAVVGTAEASSEHPLGMAVTKYCKEELGTESLGYCTDFQAVPGCGISCKVGGVEAILGSELNVNISGDSSAPLGDNAVITLLESQGPSASQKYSVLIGNREWMRRNGLNIRNDVNDAMTNHEMKGQTAILVAIDGMLCGMIAIADTVKQEAALAVHTLQSMGIDVVLITGDNRKTAKAIATQVGIKKVFAEVLPSHKVAKVQELQNGKKKVAMVGDGVNDSPALARADVGIAIGTGTDVAIEAADVVLIRNDLLDVVASIHLSKRTVRRIRINLILALIYNMLGIPIAAGVFMPVGLVLQPWMGSAAMAASSVSVLLSSLQLKCYKKPDTERYEAQAQGRMKPLTPSQISVHIGMDDRRRDSSKASPWDQTSQVSLSSLASDRLPRGNGFIEEEGGKWSLLINGADEEQYI</sequence>
<dbReference type="PANTHER" id="PTHR46594:SF8">
    <property type="entry name" value="P-TYPE CU(+) TRANSPORTER"/>
    <property type="match status" value="1"/>
</dbReference>
<dbReference type="PRINTS" id="PR00119">
    <property type="entry name" value="CATATPASE"/>
</dbReference>
<evidence type="ECO:0000256" key="17">
    <source>
        <dbReference type="ARBA" id="ARBA00023008"/>
    </source>
</evidence>
<evidence type="ECO:0000256" key="19">
    <source>
        <dbReference type="ARBA" id="ARBA00023065"/>
    </source>
</evidence>
<dbReference type="FunFam" id="3.40.50.1000:FF:000144">
    <property type="entry name" value="copper-transporting ATPase 1 isoform X2"/>
    <property type="match status" value="1"/>
</dbReference>
<evidence type="ECO:0000256" key="4">
    <source>
        <dbReference type="ARBA" id="ARBA00012517"/>
    </source>
</evidence>
<evidence type="ECO:0000256" key="26">
    <source>
        <dbReference type="SAM" id="MobiDB-lite"/>
    </source>
</evidence>
<evidence type="ECO:0000256" key="7">
    <source>
        <dbReference type="ARBA" id="ARBA00022692"/>
    </source>
</evidence>
<dbReference type="NCBIfam" id="TIGR00003">
    <property type="entry name" value="copper ion binding protein"/>
    <property type="match status" value="5"/>
</dbReference>
<dbReference type="InterPro" id="IPR023298">
    <property type="entry name" value="ATPase_P-typ_TM_dom_sf"/>
</dbReference>
<dbReference type="InterPro" id="IPR027256">
    <property type="entry name" value="P-typ_ATPase_IB"/>
</dbReference>
<dbReference type="Proteomes" id="UP000694553">
    <property type="component" value="Unassembled WGS sequence"/>
</dbReference>
<dbReference type="GO" id="GO:0005770">
    <property type="term" value="C:late endosome"/>
    <property type="evidence" value="ECO:0007669"/>
    <property type="project" value="UniProtKB-SubCell"/>
</dbReference>
<keyword evidence="10 25" id="KW-0547">Nucleotide-binding</keyword>
<feature type="transmembrane region" description="Helical" evidence="25">
    <location>
        <begin position="1271"/>
        <end position="1291"/>
    </location>
</feature>
<evidence type="ECO:0000256" key="12">
    <source>
        <dbReference type="ARBA" id="ARBA00022796"/>
    </source>
</evidence>
<evidence type="ECO:0000256" key="5">
    <source>
        <dbReference type="ARBA" id="ARBA00022448"/>
    </source>
</evidence>
<reference evidence="27" key="2">
    <citation type="submission" date="2025-08" db="UniProtKB">
        <authorList>
            <consortium name="Ensembl"/>
        </authorList>
    </citation>
    <scope>IDENTIFICATION</scope>
</reference>
<protein>
    <recommendedName>
        <fullName evidence="23">Copper-transporting ATPase 2</fullName>
        <ecNumber evidence="4">7.2.2.8</ecNumber>
    </recommendedName>
    <alternativeName>
        <fullName evidence="24">Copper pump 2</fullName>
    </alternativeName>
</protein>
<evidence type="ECO:0000256" key="3">
    <source>
        <dbReference type="ARBA" id="ARBA00006024"/>
    </source>
</evidence>
<comment type="catalytic activity">
    <reaction evidence="21">
        <text>Cu(+)(in) + ATP + H2O = Cu(+)(out) + ADP + phosphate + H(+)</text>
        <dbReference type="Rhea" id="RHEA:25792"/>
        <dbReference type="ChEBI" id="CHEBI:15377"/>
        <dbReference type="ChEBI" id="CHEBI:15378"/>
        <dbReference type="ChEBI" id="CHEBI:30616"/>
        <dbReference type="ChEBI" id="CHEBI:43474"/>
        <dbReference type="ChEBI" id="CHEBI:49552"/>
        <dbReference type="ChEBI" id="CHEBI:456216"/>
        <dbReference type="EC" id="7.2.2.8"/>
    </reaction>
</comment>
<dbReference type="SUPFAM" id="SSF81660">
    <property type="entry name" value="Metal cation-transporting ATPase, ATP-binding domain N"/>
    <property type="match status" value="1"/>
</dbReference>
<dbReference type="InterPro" id="IPR036412">
    <property type="entry name" value="HAD-like_sf"/>
</dbReference>
<reference evidence="27" key="3">
    <citation type="submission" date="2025-09" db="UniProtKB">
        <authorList>
            <consortium name="Ensembl"/>
        </authorList>
    </citation>
    <scope>IDENTIFICATION</scope>
</reference>
<evidence type="ECO:0000256" key="21">
    <source>
        <dbReference type="ARBA" id="ARBA00049289"/>
    </source>
</evidence>
<keyword evidence="7 25" id="KW-0812">Transmembrane</keyword>
<dbReference type="InterPro" id="IPR001757">
    <property type="entry name" value="P_typ_ATPase"/>
</dbReference>
<comment type="subcellular location">
    <subcellularLocation>
        <location evidence="1">Golgi apparatus</location>
        <location evidence="1">trans-Golgi network membrane</location>
        <topology evidence="1">Multi-pass membrane protein</topology>
    </subcellularLocation>
    <subcellularLocation>
        <location evidence="2">Late endosome</location>
    </subcellularLocation>
    <subcellularLocation>
        <location evidence="25">Membrane</location>
    </subcellularLocation>
</comment>
<dbReference type="FunFam" id="3.30.70.100:FF:000001">
    <property type="entry name" value="ATPase copper transporting beta"/>
    <property type="match status" value="5"/>
</dbReference>